<comment type="catalytic activity">
    <reaction evidence="1">
        <text>Hydrolysis of DNA containing ring-opened 7-methylguanine residues, releasing 2,6-diamino-4-hydroxy-5-(N-methyl)formamidopyrimidine.</text>
        <dbReference type="EC" id="3.2.2.23"/>
    </reaction>
</comment>
<organism evidence="11 12">
    <name type="scientific">Pseudonocardia xishanensis</name>
    <dbReference type="NCBI Taxonomy" id="630995"/>
    <lineage>
        <taxon>Bacteria</taxon>
        <taxon>Bacillati</taxon>
        <taxon>Actinomycetota</taxon>
        <taxon>Actinomycetes</taxon>
        <taxon>Pseudonocardiales</taxon>
        <taxon>Pseudonocardiaceae</taxon>
        <taxon>Pseudonocardia</taxon>
    </lineage>
</organism>
<keyword evidence="8" id="KW-0511">Multifunctional enzyme</keyword>
<evidence type="ECO:0000256" key="4">
    <source>
        <dbReference type="ARBA" id="ARBA00022801"/>
    </source>
</evidence>
<dbReference type="RefSeq" id="WP_345417805.1">
    <property type="nucleotide sequence ID" value="NZ_BAABGT010000033.1"/>
</dbReference>
<dbReference type="SMART" id="SM01232">
    <property type="entry name" value="H2TH"/>
    <property type="match status" value="1"/>
</dbReference>
<name>A0ABP8RSU2_9PSEU</name>
<keyword evidence="4" id="KW-0378">Hydrolase</keyword>
<dbReference type="PANTHER" id="PTHR22993">
    <property type="entry name" value="FORMAMIDOPYRIMIDINE-DNA GLYCOSYLASE"/>
    <property type="match status" value="1"/>
</dbReference>
<dbReference type="EMBL" id="BAABGT010000033">
    <property type="protein sequence ID" value="GAA4546932.1"/>
    <property type="molecule type" value="Genomic_DNA"/>
</dbReference>
<evidence type="ECO:0000313" key="11">
    <source>
        <dbReference type="EMBL" id="GAA4546932.1"/>
    </source>
</evidence>
<dbReference type="SUPFAM" id="SSF81624">
    <property type="entry name" value="N-terminal domain of MutM-like DNA repair proteins"/>
    <property type="match status" value="1"/>
</dbReference>
<dbReference type="Gene3D" id="3.20.190.10">
    <property type="entry name" value="MutM-like, N-terminal"/>
    <property type="match status" value="1"/>
</dbReference>
<dbReference type="SMART" id="SM00898">
    <property type="entry name" value="Fapy_DNA_glyco"/>
    <property type="match status" value="1"/>
</dbReference>
<comment type="caution">
    <text evidence="11">The sequence shown here is derived from an EMBL/GenBank/DDBJ whole genome shotgun (WGS) entry which is preliminary data.</text>
</comment>
<keyword evidence="12" id="KW-1185">Reference proteome</keyword>
<dbReference type="InterPro" id="IPR015886">
    <property type="entry name" value="H2TH_FPG"/>
</dbReference>
<dbReference type="InterPro" id="IPR035937">
    <property type="entry name" value="FPG_N"/>
</dbReference>
<keyword evidence="9" id="KW-0326">Glycosidase</keyword>
<evidence type="ECO:0000256" key="2">
    <source>
        <dbReference type="ARBA" id="ARBA00009409"/>
    </source>
</evidence>
<evidence type="ECO:0000259" key="10">
    <source>
        <dbReference type="PROSITE" id="PS51068"/>
    </source>
</evidence>
<evidence type="ECO:0000256" key="8">
    <source>
        <dbReference type="ARBA" id="ARBA00023268"/>
    </source>
</evidence>
<comment type="similarity">
    <text evidence="2">Belongs to the FPG family.</text>
</comment>
<dbReference type="PROSITE" id="PS51068">
    <property type="entry name" value="FPG_CAT"/>
    <property type="match status" value="1"/>
</dbReference>
<evidence type="ECO:0000256" key="9">
    <source>
        <dbReference type="ARBA" id="ARBA00023295"/>
    </source>
</evidence>
<proteinExistence type="inferred from homology"/>
<reference evidence="12" key="1">
    <citation type="journal article" date="2019" name="Int. J. Syst. Evol. Microbiol.">
        <title>The Global Catalogue of Microorganisms (GCM) 10K type strain sequencing project: providing services to taxonomists for standard genome sequencing and annotation.</title>
        <authorList>
            <consortium name="The Broad Institute Genomics Platform"/>
            <consortium name="The Broad Institute Genome Sequencing Center for Infectious Disease"/>
            <person name="Wu L."/>
            <person name="Ma J."/>
        </authorList>
    </citation>
    <scope>NUCLEOTIDE SEQUENCE [LARGE SCALE GENOMIC DNA]</scope>
    <source>
        <strain evidence="12">JCM 17906</strain>
    </source>
</reference>
<evidence type="ECO:0000256" key="5">
    <source>
        <dbReference type="ARBA" id="ARBA00023125"/>
    </source>
</evidence>
<keyword evidence="5" id="KW-0238">DNA-binding</keyword>
<evidence type="ECO:0000256" key="7">
    <source>
        <dbReference type="ARBA" id="ARBA00023239"/>
    </source>
</evidence>
<evidence type="ECO:0000256" key="6">
    <source>
        <dbReference type="ARBA" id="ARBA00023204"/>
    </source>
</evidence>
<keyword evidence="6" id="KW-0234">DNA repair</keyword>
<protein>
    <submittedName>
        <fullName evidence="11">Formamidopyrimidine-DNA glycosylase</fullName>
    </submittedName>
</protein>
<evidence type="ECO:0000256" key="1">
    <source>
        <dbReference type="ARBA" id="ARBA00001668"/>
    </source>
</evidence>
<dbReference type="InterPro" id="IPR010979">
    <property type="entry name" value="Ribosomal_uS13-like_H2TH"/>
</dbReference>
<dbReference type="Gene3D" id="1.10.8.50">
    <property type="match status" value="1"/>
</dbReference>
<gene>
    <name evidence="11" type="ORF">GCM10023175_30210</name>
</gene>
<dbReference type="SUPFAM" id="SSF46946">
    <property type="entry name" value="S13-like H2TH domain"/>
    <property type="match status" value="1"/>
</dbReference>
<dbReference type="SUPFAM" id="SSF57716">
    <property type="entry name" value="Glucocorticoid receptor-like (DNA-binding domain)"/>
    <property type="match status" value="1"/>
</dbReference>
<dbReference type="PANTHER" id="PTHR22993:SF9">
    <property type="entry name" value="FORMAMIDOPYRIMIDINE-DNA GLYCOSYLASE"/>
    <property type="match status" value="1"/>
</dbReference>
<evidence type="ECO:0000313" key="12">
    <source>
        <dbReference type="Proteomes" id="UP001501598"/>
    </source>
</evidence>
<dbReference type="InterPro" id="IPR012319">
    <property type="entry name" value="FPG_cat"/>
</dbReference>
<dbReference type="Pfam" id="PF01149">
    <property type="entry name" value="Fapy_DNA_glyco"/>
    <property type="match status" value="1"/>
</dbReference>
<dbReference type="Pfam" id="PF06831">
    <property type="entry name" value="H2TH"/>
    <property type="match status" value="1"/>
</dbReference>
<accession>A0ABP8RSU2</accession>
<evidence type="ECO:0000256" key="3">
    <source>
        <dbReference type="ARBA" id="ARBA00022763"/>
    </source>
</evidence>
<sequence length="263" mass="29249">MPELPEVEMARKVLVEALDREIRAVDDNDHWVCRPHPPGEIAQALVGGKLTAAHRRGKTMWCETDTGHTLGVHLGMGGRVVVTNEEGERVGGGPERPDRQPRKPEWNRFTVVFADGGEFRLFDKRRLGRIRLDPSLDGLGPDAEHLSPADFRTRIARSRSAVKARLLDQSVLAGVGNLLADETLWRAKINPAAPADELERKDLDRLHRNLEKALKSAIAHGGMHTGEVIEHRHPDGHCPRCGAEMRHGTVGGRSTWWCSREQA</sequence>
<keyword evidence="3" id="KW-0227">DNA damage</keyword>
<keyword evidence="7" id="KW-0456">Lyase</keyword>
<dbReference type="Proteomes" id="UP001501598">
    <property type="component" value="Unassembled WGS sequence"/>
</dbReference>
<feature type="domain" description="Formamidopyrimidine-DNA glycosylase catalytic" evidence="10">
    <location>
        <begin position="2"/>
        <end position="128"/>
    </location>
</feature>